<sequence length="353" mass="39816">MSPSAELEAVGRNILIVSTTLTGLMVLEYAWNIRFEMRVIWPQFWKSTEARMFVIARYVGLAGQIFNVWFASRMASGIPNHPLICRVWYSCYAVTVQCELMSAELLLMLRVCKMYNNDKYVLGVLYVFVGAHCAAMAISARMAFHGVKYSPTCVVVDTHPGQIYYGAPTIAVNLCIVAMMLWRYFRGNWQEPLRSYLKIIVRDSVCMVIAVTGNYLFVALQPMRVHQSQTSENILPHVIIFNLWFATGRPILNKEKFLQESHNDFQLTEVDLDNLEPLEDSDVSFTRPSDSNILPTKVTTAADSELGIGTEEDIADRCICDWVDDASLSRCASTIISMEMDNSGECSCSGCRN</sequence>
<feature type="transmembrane region" description="Helical" evidence="1">
    <location>
        <begin position="205"/>
        <end position="222"/>
    </location>
</feature>
<feature type="transmembrane region" description="Helical" evidence="1">
    <location>
        <begin position="52"/>
        <end position="72"/>
    </location>
</feature>
<gene>
    <name evidence="2" type="ORF">AZE42_12102</name>
</gene>
<keyword evidence="1" id="KW-0472">Membrane</keyword>
<feature type="transmembrane region" description="Helical" evidence="1">
    <location>
        <begin position="120"/>
        <end position="143"/>
    </location>
</feature>
<dbReference type="Proteomes" id="UP000183567">
    <property type="component" value="Unassembled WGS sequence"/>
</dbReference>
<keyword evidence="3" id="KW-1185">Reference proteome</keyword>
<dbReference type="AlphaFoldDB" id="A0A1J8PEH5"/>
<evidence type="ECO:0000313" key="2">
    <source>
        <dbReference type="EMBL" id="OJA07654.1"/>
    </source>
</evidence>
<proteinExistence type="predicted"/>
<organism evidence="2 3">
    <name type="scientific">Rhizopogon vesiculosus</name>
    <dbReference type="NCBI Taxonomy" id="180088"/>
    <lineage>
        <taxon>Eukaryota</taxon>
        <taxon>Fungi</taxon>
        <taxon>Dikarya</taxon>
        <taxon>Basidiomycota</taxon>
        <taxon>Agaricomycotina</taxon>
        <taxon>Agaricomycetes</taxon>
        <taxon>Agaricomycetidae</taxon>
        <taxon>Boletales</taxon>
        <taxon>Suillineae</taxon>
        <taxon>Rhizopogonaceae</taxon>
        <taxon>Rhizopogon</taxon>
    </lineage>
</organism>
<dbReference type="EMBL" id="LVVM01006602">
    <property type="protein sequence ID" value="OJA07654.1"/>
    <property type="molecule type" value="Genomic_DNA"/>
</dbReference>
<name>A0A1J8PEH5_9AGAM</name>
<protein>
    <submittedName>
        <fullName evidence="2">Uncharacterized protein</fullName>
    </submittedName>
</protein>
<dbReference type="STRING" id="180088.A0A1J8PEH5"/>
<feature type="transmembrane region" description="Helical" evidence="1">
    <location>
        <begin position="163"/>
        <end position="185"/>
    </location>
</feature>
<evidence type="ECO:0000256" key="1">
    <source>
        <dbReference type="SAM" id="Phobius"/>
    </source>
</evidence>
<keyword evidence="1" id="KW-0812">Transmembrane</keyword>
<feature type="transmembrane region" description="Helical" evidence="1">
    <location>
        <begin position="12"/>
        <end position="31"/>
    </location>
</feature>
<reference evidence="2 3" key="1">
    <citation type="submission" date="2016-03" db="EMBL/GenBank/DDBJ databases">
        <title>Comparative genomics of the ectomycorrhizal sister species Rhizopogon vinicolor and Rhizopogon vesiculosus (Basidiomycota: Boletales) reveals a divergence of the mating type B locus.</title>
        <authorList>
            <person name="Mujic A.B."/>
            <person name="Kuo A."/>
            <person name="Tritt A."/>
            <person name="Lipzen A."/>
            <person name="Chen C."/>
            <person name="Johnson J."/>
            <person name="Sharma A."/>
            <person name="Barry K."/>
            <person name="Grigoriev I.V."/>
            <person name="Spatafora J.W."/>
        </authorList>
    </citation>
    <scope>NUCLEOTIDE SEQUENCE [LARGE SCALE GENOMIC DNA]</scope>
    <source>
        <strain evidence="2 3">AM-OR11-056</strain>
    </source>
</reference>
<dbReference type="OrthoDB" id="2637653at2759"/>
<keyword evidence="1" id="KW-1133">Transmembrane helix</keyword>
<accession>A0A1J8PEH5</accession>
<evidence type="ECO:0000313" key="3">
    <source>
        <dbReference type="Proteomes" id="UP000183567"/>
    </source>
</evidence>
<comment type="caution">
    <text evidence="2">The sequence shown here is derived from an EMBL/GenBank/DDBJ whole genome shotgun (WGS) entry which is preliminary data.</text>
</comment>
<feature type="transmembrane region" description="Helical" evidence="1">
    <location>
        <begin position="87"/>
        <end position="108"/>
    </location>
</feature>